<dbReference type="EMBL" id="KN824353">
    <property type="protein sequence ID" value="KIM22575.1"/>
    <property type="molecule type" value="Genomic_DNA"/>
</dbReference>
<dbReference type="HOGENOM" id="CLU_015287_0_0_1"/>
<reference evidence="2" key="2">
    <citation type="submission" date="2015-01" db="EMBL/GenBank/DDBJ databases">
        <title>Evolutionary Origins and Diversification of the Mycorrhizal Mutualists.</title>
        <authorList>
            <consortium name="DOE Joint Genome Institute"/>
            <consortium name="Mycorrhizal Genomics Consortium"/>
            <person name="Kohler A."/>
            <person name="Kuo A."/>
            <person name="Nagy L.G."/>
            <person name="Floudas D."/>
            <person name="Copeland A."/>
            <person name="Barry K.W."/>
            <person name="Cichocki N."/>
            <person name="Veneault-Fourrey C."/>
            <person name="LaButti K."/>
            <person name="Lindquist E.A."/>
            <person name="Lipzen A."/>
            <person name="Lundell T."/>
            <person name="Morin E."/>
            <person name="Murat C."/>
            <person name="Riley R."/>
            <person name="Ohm R."/>
            <person name="Sun H."/>
            <person name="Tunlid A."/>
            <person name="Henrissat B."/>
            <person name="Grigoriev I.V."/>
            <person name="Hibbett D.S."/>
            <person name="Martin F."/>
        </authorList>
    </citation>
    <scope>NUCLEOTIDE SEQUENCE [LARGE SCALE GENOMIC DNA]</scope>
    <source>
        <strain evidence="2">MAFF 305830</strain>
    </source>
</reference>
<organism evidence="1 2">
    <name type="scientific">Serendipita vermifera MAFF 305830</name>
    <dbReference type="NCBI Taxonomy" id="933852"/>
    <lineage>
        <taxon>Eukaryota</taxon>
        <taxon>Fungi</taxon>
        <taxon>Dikarya</taxon>
        <taxon>Basidiomycota</taxon>
        <taxon>Agaricomycotina</taxon>
        <taxon>Agaricomycetes</taxon>
        <taxon>Sebacinales</taxon>
        <taxon>Serendipitaceae</taxon>
        <taxon>Serendipita</taxon>
    </lineage>
</organism>
<evidence type="ECO:0008006" key="3">
    <source>
        <dbReference type="Google" id="ProtNLM"/>
    </source>
</evidence>
<dbReference type="Proteomes" id="UP000054097">
    <property type="component" value="Unassembled WGS sequence"/>
</dbReference>
<accession>A0A0C3AD64</accession>
<evidence type="ECO:0000313" key="1">
    <source>
        <dbReference type="EMBL" id="KIM22575.1"/>
    </source>
</evidence>
<reference evidence="1 2" key="1">
    <citation type="submission" date="2014-04" db="EMBL/GenBank/DDBJ databases">
        <authorList>
            <consortium name="DOE Joint Genome Institute"/>
            <person name="Kuo A."/>
            <person name="Zuccaro A."/>
            <person name="Kohler A."/>
            <person name="Nagy L.G."/>
            <person name="Floudas D."/>
            <person name="Copeland A."/>
            <person name="Barry K.W."/>
            <person name="Cichocki N."/>
            <person name="Veneault-Fourrey C."/>
            <person name="LaButti K."/>
            <person name="Lindquist E.A."/>
            <person name="Lipzen A."/>
            <person name="Lundell T."/>
            <person name="Morin E."/>
            <person name="Murat C."/>
            <person name="Sun H."/>
            <person name="Tunlid A."/>
            <person name="Henrissat B."/>
            <person name="Grigoriev I.V."/>
            <person name="Hibbett D.S."/>
            <person name="Martin F."/>
            <person name="Nordberg H.P."/>
            <person name="Cantor M.N."/>
            <person name="Hua S.X."/>
        </authorList>
    </citation>
    <scope>NUCLEOTIDE SEQUENCE [LARGE SCALE GENOMIC DNA]</scope>
    <source>
        <strain evidence="1 2">MAFF 305830</strain>
    </source>
</reference>
<name>A0A0C3AD64_SERVB</name>
<protein>
    <recommendedName>
        <fullName evidence="3">F-box domain-containing protein</fullName>
    </recommendedName>
</protein>
<sequence length="661" mass="75669">MVGNSPRRATILAEIAKLNEDFLDTEPTGDRVYHLQPEYNRLVDEESVPSPLGDPLEILPPELWKNIMPDNSDDSLVLTAVSSRWCHKLLSTPVLWSTIWLNQIEHDSMAKAIALIHLSRSVELDVHIHLPLEVWREVTPLIVPESARIRRLWVYNKGDSSSEEWLSLLCDLGNLPALRYLSLPFFNSVRSYGARGLESIGDCYYPPQGLPFHRMPALRNLPDLSFTAELLNGHGLSELESIRIRNLSSGMTSALSKISNLAHIRFDDEFLNHNDIHLESTDRTKEYKLAVRFLEYNGNFIVPNLLCVGNILVQIDSTVNIYDVEALLVALSDFSVLTSLTLSVFPERIHRTVPQIEAFTFRSTSVQFVELYFAPGTFSSDEYGTKKNEIGQKADLDNQIYHSIFRALTKTVPLANRVHLGGQFVAEPALRYVLSLRQLKILHFAPSLPHMFERGRPITPHLLRTTCFPFLIPVDFFDRIPWEKLESLEISNDILYGYFGRYLEEDILHELQDLISYPPPSHKMQNLGVLRIQMVQTTSFDPDNFSSLRSISFRAWSQQDVWASELLEEIILRPNILPSLEQFGLEGIFIEWDILILMLERRNLVAERGTARIKTLIFKGPLSYELLYPITQLLKGKFPKRPSLEELSVEVIGSRLFNPRL</sequence>
<dbReference type="OrthoDB" id="2997146at2759"/>
<keyword evidence="2" id="KW-1185">Reference proteome</keyword>
<proteinExistence type="predicted"/>
<dbReference type="AlphaFoldDB" id="A0A0C3AD64"/>
<evidence type="ECO:0000313" key="2">
    <source>
        <dbReference type="Proteomes" id="UP000054097"/>
    </source>
</evidence>
<gene>
    <name evidence="1" type="ORF">M408DRAFT_28616</name>
</gene>